<keyword evidence="1" id="KW-0812">Transmembrane</keyword>
<dbReference type="STRING" id="665467.SAMN02982931_03785"/>
<keyword evidence="1" id="KW-0472">Membrane</keyword>
<evidence type="ECO:0000313" key="2">
    <source>
        <dbReference type="EMBL" id="SDB48737.1"/>
    </source>
</evidence>
<keyword evidence="1" id="KW-1133">Transmembrane helix</keyword>
<feature type="transmembrane region" description="Helical" evidence="1">
    <location>
        <begin position="46"/>
        <end position="67"/>
    </location>
</feature>
<keyword evidence="3" id="KW-1185">Reference proteome</keyword>
<gene>
    <name evidence="2" type="ORF">SAMN02982931_03785</name>
</gene>
<dbReference type="Proteomes" id="UP000199071">
    <property type="component" value="Unassembled WGS sequence"/>
</dbReference>
<organism evidence="2 3">
    <name type="scientific">Bauldia litoralis</name>
    <dbReference type="NCBI Taxonomy" id="665467"/>
    <lineage>
        <taxon>Bacteria</taxon>
        <taxon>Pseudomonadati</taxon>
        <taxon>Pseudomonadota</taxon>
        <taxon>Alphaproteobacteria</taxon>
        <taxon>Hyphomicrobiales</taxon>
        <taxon>Kaistiaceae</taxon>
        <taxon>Bauldia</taxon>
    </lineage>
</organism>
<dbReference type="AlphaFoldDB" id="A0A1G6DU61"/>
<evidence type="ECO:0000256" key="1">
    <source>
        <dbReference type="SAM" id="Phobius"/>
    </source>
</evidence>
<protein>
    <submittedName>
        <fullName evidence="2">Uncharacterized protein</fullName>
    </submittedName>
</protein>
<evidence type="ECO:0000313" key="3">
    <source>
        <dbReference type="Proteomes" id="UP000199071"/>
    </source>
</evidence>
<proteinExistence type="predicted"/>
<dbReference type="EMBL" id="FMXQ01000008">
    <property type="protein sequence ID" value="SDB48737.1"/>
    <property type="molecule type" value="Genomic_DNA"/>
</dbReference>
<sequence length="85" mass="8602">MDTTHYMLASQLQTALTTKGAAVRGGNGRDDPYAAIDAAIRGARNALFRFMTVIASVSVGLAAIGYAGEGGAGVLVAALGWTPFG</sequence>
<accession>A0A1G6DU61</accession>
<name>A0A1G6DU61_9HYPH</name>
<dbReference type="RefSeq" id="WP_090878805.1">
    <property type="nucleotide sequence ID" value="NZ_FMXQ01000008.1"/>
</dbReference>
<reference evidence="2 3" key="1">
    <citation type="submission" date="2016-10" db="EMBL/GenBank/DDBJ databases">
        <authorList>
            <person name="de Groot N.N."/>
        </authorList>
    </citation>
    <scope>NUCLEOTIDE SEQUENCE [LARGE SCALE GENOMIC DNA]</scope>
    <source>
        <strain evidence="2 3">ATCC 35022</strain>
    </source>
</reference>